<evidence type="ECO:0000313" key="3">
    <source>
        <dbReference type="EMBL" id="PNY25422.1"/>
    </source>
</evidence>
<name>A0A2K3QD11_9HYPO</name>
<dbReference type="InterPro" id="IPR012349">
    <property type="entry name" value="Split_barrel_FMN-bd"/>
</dbReference>
<evidence type="ECO:0000313" key="4">
    <source>
        <dbReference type="Proteomes" id="UP000236621"/>
    </source>
</evidence>
<dbReference type="Proteomes" id="UP000236621">
    <property type="component" value="Unassembled WGS sequence"/>
</dbReference>
<dbReference type="AlphaFoldDB" id="A0A2K3QD11"/>
<feature type="region of interest" description="Disordered" evidence="1">
    <location>
        <begin position="1"/>
        <end position="65"/>
    </location>
</feature>
<proteinExistence type="predicted"/>
<evidence type="ECO:0000259" key="2">
    <source>
        <dbReference type="Pfam" id="PF12766"/>
    </source>
</evidence>
<dbReference type="GO" id="GO:0010181">
    <property type="term" value="F:FMN binding"/>
    <property type="evidence" value="ECO:0007669"/>
    <property type="project" value="InterPro"/>
</dbReference>
<dbReference type="PANTHER" id="PTHR28243:SF1">
    <property type="entry name" value="PYRIDOXAMINE 5'-PHOSPHATE OXIDASE ALR4036 FAMILY FMN-BINDING DOMAIN-CONTAINING PROTEIN"/>
    <property type="match status" value="1"/>
</dbReference>
<dbReference type="PANTHER" id="PTHR28243">
    <property type="entry name" value="AGL049CP"/>
    <property type="match status" value="1"/>
</dbReference>
<dbReference type="STRING" id="45235.A0A2K3QD11"/>
<protein>
    <recommendedName>
        <fullName evidence="2">Pyridoxamine 5'-phosphate oxidase Alr4036 family FMN-binding domain-containing protein</fullName>
    </recommendedName>
</protein>
<sequence length="345" mass="37841">MAAENEDCVISAFPELPRPAASQSGKVDDFQVQLRRHPSAARQRGSTSPPSTAASRLPPQTPRTPMRRVLEHLHRTMRIPMPADAPWRATFLSHVQQMDSPTFVLSTLHASDPSSASAPRFVPRARTVVFRGMWASLPVNPKNPAPLNPDTYQTHLPTITTDARMDKAPELLETASAPDGPQSGGGGPVEGVFWAAEAKTQWRLRGRAYVIGPDIDSPVAAPVRAALAPYMRRRTGAAAGAGGSWSWSRELTAHFGNLRPLMRGTFRNPPPGTPLSQRPGQGLGLGQTVDDVEDEVSRRNFRVVVMVPEEVDRVDLSDPERGRRWNYTFVGTDNEGEWTVAELWP</sequence>
<reference evidence="3 4" key="1">
    <citation type="submission" date="2017-08" db="EMBL/GenBank/DDBJ databases">
        <title>Harnessing the power of phylogenomics to disentangle the directionality and signatures of interkingdom host jumping in the parasitic fungal genus Tolypocladium.</title>
        <authorList>
            <person name="Quandt C.A."/>
            <person name="Patterson W."/>
            <person name="Spatafora J.W."/>
        </authorList>
    </citation>
    <scope>NUCLEOTIDE SEQUENCE [LARGE SCALE GENOMIC DNA]</scope>
    <source>
        <strain evidence="3 4">CBS 113982</strain>
    </source>
</reference>
<dbReference type="Gene3D" id="2.30.110.10">
    <property type="entry name" value="Electron Transport, Fmn-binding Protein, Chain A"/>
    <property type="match status" value="1"/>
</dbReference>
<dbReference type="OrthoDB" id="5394411at2759"/>
<dbReference type="EMBL" id="NRSZ01000755">
    <property type="protein sequence ID" value="PNY25422.1"/>
    <property type="molecule type" value="Genomic_DNA"/>
</dbReference>
<comment type="caution">
    <text evidence="3">The sequence shown here is derived from an EMBL/GenBank/DDBJ whole genome shotgun (WGS) entry which is preliminary data.</text>
</comment>
<dbReference type="Pfam" id="PF12766">
    <property type="entry name" value="Pyridox_oxase_2"/>
    <property type="match status" value="1"/>
</dbReference>
<feature type="compositionally biased region" description="Polar residues" evidence="1">
    <location>
        <begin position="44"/>
        <end position="54"/>
    </location>
</feature>
<gene>
    <name evidence="3" type="ORF">TCAP_04638</name>
</gene>
<dbReference type="SUPFAM" id="SSF50475">
    <property type="entry name" value="FMN-binding split barrel"/>
    <property type="match status" value="1"/>
</dbReference>
<feature type="domain" description="Pyridoxamine 5'-phosphate oxidase Alr4036 family FMN-binding" evidence="2">
    <location>
        <begin position="85"/>
        <end position="211"/>
    </location>
</feature>
<evidence type="ECO:0000256" key="1">
    <source>
        <dbReference type="SAM" id="MobiDB-lite"/>
    </source>
</evidence>
<keyword evidence="4" id="KW-1185">Reference proteome</keyword>
<organism evidence="3 4">
    <name type="scientific">Tolypocladium capitatum</name>
    <dbReference type="NCBI Taxonomy" id="45235"/>
    <lineage>
        <taxon>Eukaryota</taxon>
        <taxon>Fungi</taxon>
        <taxon>Dikarya</taxon>
        <taxon>Ascomycota</taxon>
        <taxon>Pezizomycotina</taxon>
        <taxon>Sordariomycetes</taxon>
        <taxon>Hypocreomycetidae</taxon>
        <taxon>Hypocreales</taxon>
        <taxon>Ophiocordycipitaceae</taxon>
        <taxon>Tolypocladium</taxon>
    </lineage>
</organism>
<accession>A0A2K3QD11</accession>
<dbReference type="InterPro" id="IPR024624">
    <property type="entry name" value="Pyridox_Oxase_Alr4036_FMN-bd"/>
</dbReference>